<keyword evidence="3 10" id="KW-0813">Transport</keyword>
<gene>
    <name evidence="13" type="ORF">H9R40_20095</name>
</gene>
<dbReference type="InterPro" id="IPR000015">
    <property type="entry name" value="Fimb_usher"/>
</dbReference>
<feature type="domain" description="PapC-like C-terminal" evidence="11">
    <location>
        <begin position="764"/>
        <end position="830"/>
    </location>
</feature>
<comment type="similarity">
    <text evidence="2 10">Belongs to the fimbrial export usher family.</text>
</comment>
<dbReference type="PANTHER" id="PTHR30451:SF21">
    <property type="entry name" value="FIMBRIAL USHER DOMAIN-CONTAINING PROTEIN YDET-RELATED"/>
    <property type="match status" value="1"/>
</dbReference>
<evidence type="ECO:0000256" key="8">
    <source>
        <dbReference type="ARBA" id="ARBA00023136"/>
    </source>
</evidence>
<dbReference type="Pfam" id="PF13954">
    <property type="entry name" value="PapC_N"/>
    <property type="match status" value="1"/>
</dbReference>
<dbReference type="InterPro" id="IPR025949">
    <property type="entry name" value="PapC-like_C"/>
</dbReference>
<evidence type="ECO:0000256" key="9">
    <source>
        <dbReference type="ARBA" id="ARBA00023237"/>
    </source>
</evidence>
<protein>
    <submittedName>
        <fullName evidence="13">Fimbrial biogenesis outer membrane usher protein</fullName>
    </submittedName>
</protein>
<dbReference type="GO" id="GO:0009279">
    <property type="term" value="C:cell outer membrane"/>
    <property type="evidence" value="ECO:0007669"/>
    <property type="project" value="UniProtKB-SubCell"/>
</dbReference>
<evidence type="ECO:0000256" key="3">
    <source>
        <dbReference type="ARBA" id="ARBA00022448"/>
    </source>
</evidence>
<evidence type="ECO:0000256" key="5">
    <source>
        <dbReference type="ARBA" id="ARBA00022558"/>
    </source>
</evidence>
<dbReference type="InterPro" id="IPR043142">
    <property type="entry name" value="PapC-like_C_sf"/>
</dbReference>
<evidence type="ECO:0000313" key="14">
    <source>
        <dbReference type="Proteomes" id="UP000613022"/>
    </source>
</evidence>
<evidence type="ECO:0000256" key="10">
    <source>
        <dbReference type="RuleBase" id="RU003884"/>
    </source>
</evidence>
<keyword evidence="6 10" id="KW-0812">Transmembrane</keyword>
<dbReference type="FunFam" id="2.60.40.3110:FF:000001">
    <property type="entry name" value="Putative fimbrial outer membrane usher"/>
    <property type="match status" value="1"/>
</dbReference>
<proteinExistence type="inferred from homology"/>
<dbReference type="Pfam" id="PF13953">
    <property type="entry name" value="PapC_C"/>
    <property type="match status" value="1"/>
</dbReference>
<keyword evidence="9 10" id="KW-0998">Cell outer membrane</keyword>
<evidence type="ECO:0000313" key="13">
    <source>
        <dbReference type="EMBL" id="MBC6325442.1"/>
    </source>
</evidence>
<keyword evidence="7" id="KW-0732">Signal</keyword>
<evidence type="ECO:0000256" key="4">
    <source>
        <dbReference type="ARBA" id="ARBA00022452"/>
    </source>
</evidence>
<evidence type="ECO:0000259" key="11">
    <source>
        <dbReference type="Pfam" id="PF13953"/>
    </source>
</evidence>
<dbReference type="Gene3D" id="3.10.20.410">
    <property type="match status" value="1"/>
</dbReference>
<dbReference type="GO" id="GO:0009297">
    <property type="term" value="P:pilus assembly"/>
    <property type="evidence" value="ECO:0007669"/>
    <property type="project" value="InterPro"/>
</dbReference>
<dbReference type="Gene3D" id="2.60.40.2610">
    <property type="entry name" value="Outer membrane usher protein FimD, plug domain"/>
    <property type="match status" value="1"/>
</dbReference>
<name>A0AAW3XNQ0_9ENTR</name>
<organism evidence="13 14">
    <name type="scientific">Enterobacter kobei</name>
    <dbReference type="NCBI Taxonomy" id="208224"/>
    <lineage>
        <taxon>Bacteria</taxon>
        <taxon>Pseudomonadati</taxon>
        <taxon>Pseudomonadota</taxon>
        <taxon>Gammaproteobacteria</taxon>
        <taxon>Enterobacterales</taxon>
        <taxon>Enterobacteriaceae</taxon>
        <taxon>Enterobacter</taxon>
        <taxon>Enterobacter cloacae complex</taxon>
    </lineage>
</organism>
<keyword evidence="5 10" id="KW-1029">Fimbrium biogenesis</keyword>
<dbReference type="InterPro" id="IPR042186">
    <property type="entry name" value="FimD_plug_dom"/>
</dbReference>
<dbReference type="InterPro" id="IPR037224">
    <property type="entry name" value="PapC_N_sf"/>
</dbReference>
<dbReference type="PROSITE" id="PS01151">
    <property type="entry name" value="FIMBRIAL_USHER"/>
    <property type="match status" value="1"/>
</dbReference>
<dbReference type="Proteomes" id="UP000613022">
    <property type="component" value="Unassembled WGS sequence"/>
</dbReference>
<keyword evidence="4" id="KW-1134">Transmembrane beta strand</keyword>
<comment type="caution">
    <text evidence="13">The sequence shown here is derived from an EMBL/GenBank/DDBJ whole genome shotgun (WGS) entry which is preliminary data.</text>
</comment>
<dbReference type="GO" id="GO:0015473">
    <property type="term" value="F:fimbrial usher porin activity"/>
    <property type="evidence" value="ECO:0007669"/>
    <property type="project" value="InterPro"/>
</dbReference>
<accession>A0AAW3XNQ0</accession>
<dbReference type="SUPFAM" id="SSF141729">
    <property type="entry name" value="FimD N-terminal domain-like"/>
    <property type="match status" value="1"/>
</dbReference>
<evidence type="ECO:0000256" key="1">
    <source>
        <dbReference type="ARBA" id="ARBA00004571"/>
    </source>
</evidence>
<evidence type="ECO:0000259" key="12">
    <source>
        <dbReference type="Pfam" id="PF13954"/>
    </source>
</evidence>
<dbReference type="InterPro" id="IPR025885">
    <property type="entry name" value="PapC_N"/>
</dbReference>
<comment type="subcellular location">
    <subcellularLocation>
        <location evidence="1 10">Cell outer membrane</location>
        <topology evidence="1 10">Multi-pass membrane protein</topology>
    </subcellularLocation>
</comment>
<reference evidence="13" key="1">
    <citation type="submission" date="2020-08" db="EMBL/GenBank/DDBJ databases">
        <title>Distribution of Beta-Lactamase Producing Gram-Negative Bacterial Isolates in Isabela River of Santo Domingo, Dominican Republic.</title>
        <authorList>
            <person name="Calderon V."/>
            <person name="Del Rosario C."/>
            <person name="Duarte A."/>
            <person name="Bonnelly R."/>
            <person name="Barauna R."/>
            <person name="Ramos R.T."/>
            <person name="Perdomo O.P."/>
            <person name="Rodriguez De Francisco L.E."/>
            <person name="Franco De Los Santos E.F."/>
        </authorList>
    </citation>
    <scope>NUCLEOTIDE SEQUENCE</scope>
    <source>
        <strain evidence="13">INTEC_BI4_1.1</strain>
    </source>
</reference>
<dbReference type="Gene3D" id="2.60.40.2070">
    <property type="match status" value="1"/>
</dbReference>
<dbReference type="EMBL" id="JACSEP010000111">
    <property type="protein sequence ID" value="MBC6325442.1"/>
    <property type="molecule type" value="Genomic_DNA"/>
</dbReference>
<evidence type="ECO:0000256" key="7">
    <source>
        <dbReference type="ARBA" id="ARBA00022729"/>
    </source>
</evidence>
<dbReference type="RefSeq" id="WP_045269290.1">
    <property type="nucleotide sequence ID" value="NZ_JACSEP010000111.1"/>
</dbReference>
<keyword evidence="8 10" id="KW-0472">Membrane</keyword>
<sequence length="846" mass="91606">MSPLSYAAQKRPEFRPSLMAVLVALLLPSVHAEARDYFNPALLQQTGTGGTVPDLSAFENGGQLPGRYPVDIYLNDEQVDSRDVTFFQTSENGLQPCLDAETLAGYGVRTELFPGLQPEGEQCVDFSTIPDSAAVFVFGAHRLNISIPQAAVNPRIRGYVSPTQWDDGINAALLHYSFSGVSPLTGEGSSQYLNLRPGLNLGAWRFRNYTTWNRPASSDSGGDKWNTVYTYAQRSIVPLKSQLTLGDSLSPSDVFDSVPFRGAQLASDDEMIPDSQRGYAPVVRGIARGNSAQVTIRQNGYVIYQTTVPAGAFEITDMYPTGGSGDLYVTIKEADGSEQSMVVPYASLPVLQREGRLQFSLTAGQYRAYDSSIEKTPFSQGTLLYGVGKGMTLYGGAQLAQPYRAFAAGVGQNLGGLGALSVDVTQAWSTPQNDKEQQGQSWRLRYSKSLAETGTHLAVAGYRYSTEGFYDLADVLESYRDKPSSMRTERKRNRAELTLSQDLGGECGYLSVGAISEDYWDNRRKTTSWNMSYNNSWNGISYSLNYAMNRNTAGGGQYTGGKNSERDDVLSLNLSIPLDKWLGKSFASYNVSSSPARGTVNTVGLNGTALEDNSLNWNLTQSHASQEQSNSGYGSVNYRGTYGEVNGAYSQSAGQRNLSYGLQGSIVAHAGGITAGQPMGETFGLVKVPGASNVAIQNQTGIRTDYRGYALVPNLMPYRRNDVTLNTSTLDEDVDLKQTSRSVVPTRGALVRAEYRAQVGQRVMMTLIRADGKPVPFGATVVNDADPDAGSSIVGDGGQVYLAGLSSEGTLKVQWGNDAQRQCRVTYRLSKPKTGESIPVIQGQCR</sequence>
<dbReference type="Gene3D" id="2.60.40.3110">
    <property type="match status" value="1"/>
</dbReference>
<dbReference type="AlphaFoldDB" id="A0AAW3XNQ0"/>
<evidence type="ECO:0000256" key="2">
    <source>
        <dbReference type="ARBA" id="ARBA00008064"/>
    </source>
</evidence>
<dbReference type="FunFam" id="2.60.40.2610:FF:000001">
    <property type="entry name" value="Outer membrane fimbrial usher protein"/>
    <property type="match status" value="1"/>
</dbReference>
<dbReference type="PANTHER" id="PTHR30451">
    <property type="entry name" value="OUTER MEMBRANE USHER PROTEIN"/>
    <property type="match status" value="1"/>
</dbReference>
<dbReference type="InterPro" id="IPR018030">
    <property type="entry name" value="Fimbrial_membr_usher_CS"/>
</dbReference>
<evidence type="ECO:0000256" key="6">
    <source>
        <dbReference type="ARBA" id="ARBA00022692"/>
    </source>
</evidence>
<feature type="domain" description="PapC N-terminal" evidence="12">
    <location>
        <begin position="37"/>
        <end position="179"/>
    </location>
</feature>
<dbReference type="Pfam" id="PF00577">
    <property type="entry name" value="Usher"/>
    <property type="match status" value="1"/>
</dbReference>